<dbReference type="EMBL" id="FYEK01000027">
    <property type="protein sequence ID" value="SNB63758.1"/>
    <property type="molecule type" value="Genomic_DNA"/>
</dbReference>
<evidence type="ECO:0000313" key="1">
    <source>
        <dbReference type="EMBL" id="SNB63758.1"/>
    </source>
</evidence>
<dbReference type="AlphaFoldDB" id="A0A212QVQ7"/>
<reference evidence="2" key="1">
    <citation type="submission" date="2017-06" db="EMBL/GenBank/DDBJ databases">
        <authorList>
            <person name="Varghese N."/>
            <person name="Submissions S."/>
        </authorList>
    </citation>
    <scope>NUCLEOTIDE SEQUENCE [LARGE SCALE GENOMIC DNA]</scope>
    <source>
        <strain evidence="2">JAD2</strain>
    </source>
</reference>
<evidence type="ECO:0000313" key="2">
    <source>
        <dbReference type="Proteomes" id="UP000197025"/>
    </source>
</evidence>
<sequence length="172" mass="20015">MDEILERVKANRPALERWLRALPGYAGYKEKELRRDADRLLREALSQRLREAADRLLRAQRRLADRDLSRVEELDRLVRRLQTLADRVRTASYGYAGFFDALRIEERELEALYRFDAELLEQAEELPKAVEALEQAVGGGADLSLALRGLEQPLQALETAWDRRAERMRALR</sequence>
<dbReference type="InParanoid" id="A0A212QVQ7"/>
<name>A0A212QVQ7_9CHLR</name>
<dbReference type="Proteomes" id="UP000197025">
    <property type="component" value="Unassembled WGS sequence"/>
</dbReference>
<dbReference type="OrthoDB" id="160712at2"/>
<dbReference type="RefSeq" id="WP_088570958.1">
    <property type="nucleotide sequence ID" value="NZ_FYEK01000027.1"/>
</dbReference>
<keyword evidence="2" id="KW-1185">Reference proteome</keyword>
<gene>
    <name evidence="1" type="ORF">SAMN02746019_00006980</name>
</gene>
<proteinExistence type="predicted"/>
<organism evidence="1 2">
    <name type="scientific">Thermoflexus hugenholtzii JAD2</name>
    <dbReference type="NCBI Taxonomy" id="877466"/>
    <lineage>
        <taxon>Bacteria</taxon>
        <taxon>Bacillati</taxon>
        <taxon>Chloroflexota</taxon>
        <taxon>Thermoflexia</taxon>
        <taxon>Thermoflexales</taxon>
        <taxon>Thermoflexaceae</taxon>
        <taxon>Thermoflexus</taxon>
    </lineage>
</organism>
<protein>
    <submittedName>
        <fullName evidence="1">Uncharacterized protein</fullName>
    </submittedName>
</protein>
<accession>A0A212QVQ7</accession>